<evidence type="ECO:0000256" key="1">
    <source>
        <dbReference type="SAM" id="MobiDB-lite"/>
    </source>
</evidence>
<comment type="caution">
    <text evidence="2">The sequence shown here is derived from an EMBL/GenBank/DDBJ whole genome shotgun (WGS) entry which is preliminary data.</text>
</comment>
<feature type="compositionally biased region" description="Basic and acidic residues" evidence="1">
    <location>
        <begin position="88"/>
        <end position="114"/>
    </location>
</feature>
<organism evidence="2 3">
    <name type="scientific">Austropuccinia psidii MF-1</name>
    <dbReference type="NCBI Taxonomy" id="1389203"/>
    <lineage>
        <taxon>Eukaryota</taxon>
        <taxon>Fungi</taxon>
        <taxon>Dikarya</taxon>
        <taxon>Basidiomycota</taxon>
        <taxon>Pucciniomycotina</taxon>
        <taxon>Pucciniomycetes</taxon>
        <taxon>Pucciniales</taxon>
        <taxon>Sphaerophragmiaceae</taxon>
        <taxon>Austropuccinia</taxon>
    </lineage>
</organism>
<dbReference type="Proteomes" id="UP000765509">
    <property type="component" value="Unassembled WGS sequence"/>
</dbReference>
<evidence type="ECO:0000313" key="2">
    <source>
        <dbReference type="EMBL" id="MBW0588373.1"/>
    </source>
</evidence>
<sequence length="114" mass="13536">TGFQRDDQIVEKERKNEAKKIFEDIGEDPFQRPMAEITPILQHFQDFLTGKVPFDQIPKNQEDDQYFEEPLECKNICGRPQGANNENKNQKKENHQDLELLKVNKREEEDPHQK</sequence>
<evidence type="ECO:0000313" key="3">
    <source>
        <dbReference type="Proteomes" id="UP000765509"/>
    </source>
</evidence>
<accession>A0A9Q3KU98</accession>
<dbReference type="OrthoDB" id="1421156at2759"/>
<proteinExistence type="predicted"/>
<keyword evidence="3" id="KW-1185">Reference proteome</keyword>
<feature type="region of interest" description="Disordered" evidence="1">
    <location>
        <begin position="78"/>
        <end position="114"/>
    </location>
</feature>
<dbReference type="EMBL" id="AVOT02130325">
    <property type="protein sequence ID" value="MBW0588373.1"/>
    <property type="molecule type" value="Genomic_DNA"/>
</dbReference>
<protein>
    <submittedName>
        <fullName evidence="2">Uncharacterized protein</fullName>
    </submittedName>
</protein>
<gene>
    <name evidence="2" type="ORF">O181_128088</name>
</gene>
<name>A0A9Q3KU98_9BASI</name>
<feature type="non-terminal residue" evidence="2">
    <location>
        <position position="1"/>
    </location>
</feature>
<dbReference type="AlphaFoldDB" id="A0A9Q3KU98"/>
<reference evidence="2" key="1">
    <citation type="submission" date="2021-03" db="EMBL/GenBank/DDBJ databases">
        <title>Draft genome sequence of rust myrtle Austropuccinia psidii MF-1, a brazilian biotype.</title>
        <authorList>
            <person name="Quecine M.C."/>
            <person name="Pachon D.M.R."/>
            <person name="Bonatelli M.L."/>
            <person name="Correr F.H."/>
            <person name="Franceschini L.M."/>
            <person name="Leite T.F."/>
            <person name="Margarido G.R.A."/>
            <person name="Almeida C.A."/>
            <person name="Ferrarezi J.A."/>
            <person name="Labate C.A."/>
        </authorList>
    </citation>
    <scope>NUCLEOTIDE SEQUENCE</scope>
    <source>
        <strain evidence="2">MF-1</strain>
    </source>
</reference>